<protein>
    <submittedName>
        <fullName evidence="2">Uncharacterized protein</fullName>
    </submittedName>
</protein>
<feature type="region of interest" description="Disordered" evidence="1">
    <location>
        <begin position="104"/>
        <end position="154"/>
    </location>
</feature>
<evidence type="ECO:0000313" key="3">
    <source>
        <dbReference type="Proteomes" id="UP000242791"/>
    </source>
</evidence>
<evidence type="ECO:0000313" key="2">
    <source>
        <dbReference type="EMBL" id="OJD20238.1"/>
    </source>
</evidence>
<organism evidence="2 3">
    <name type="scientific">Blastomyces percursus</name>
    <dbReference type="NCBI Taxonomy" id="1658174"/>
    <lineage>
        <taxon>Eukaryota</taxon>
        <taxon>Fungi</taxon>
        <taxon>Dikarya</taxon>
        <taxon>Ascomycota</taxon>
        <taxon>Pezizomycotina</taxon>
        <taxon>Eurotiomycetes</taxon>
        <taxon>Eurotiomycetidae</taxon>
        <taxon>Onygenales</taxon>
        <taxon>Ajellomycetaceae</taxon>
        <taxon>Blastomyces</taxon>
    </lineage>
</organism>
<sequence length="266" mass="28605">MQVVHTASGLRERNVGGWRHAAADATAAGSSLNPSASLTNSQQRSAAFSLHRRQTFGRDRLASGANISGEGHGAINYANFYTNGQNDACGEGVALPRTKRRRMHQLPALNGQVRSREIQKQAQAEADKPATQPSEGSSPSLSGATALTQNPGGENARGELAMFWDASHSTRRYEAINHTLHSAQVLPQCSTNSAHSAREAENCECHSRLQRRSLQEGLNPSLEGDVIPPDIDGVFMPQFSLQGGLHLSLEGDIIPPDPNDALIRQF</sequence>
<dbReference type="Proteomes" id="UP000242791">
    <property type="component" value="Unassembled WGS sequence"/>
</dbReference>
<gene>
    <name evidence="2" type="ORF">ACJ73_08430</name>
</gene>
<name>A0A1J9PVB5_9EURO</name>
<comment type="caution">
    <text evidence="2">The sequence shown here is derived from an EMBL/GenBank/DDBJ whole genome shotgun (WGS) entry which is preliminary data.</text>
</comment>
<dbReference type="AlphaFoldDB" id="A0A1J9PVB5"/>
<reference evidence="2 3" key="1">
    <citation type="submission" date="2015-08" db="EMBL/GenBank/DDBJ databases">
        <title>Emmonsia species relationships and genome sequence.</title>
        <authorList>
            <person name="Cuomo C.A."/>
            <person name="Schwartz I.S."/>
            <person name="Kenyon C."/>
            <person name="De Hoog G.S."/>
            <person name="Govender N.P."/>
            <person name="Botha A."/>
            <person name="Moreno L."/>
            <person name="De Vries M."/>
            <person name="Munoz J.F."/>
            <person name="Stielow J.B."/>
        </authorList>
    </citation>
    <scope>NUCLEOTIDE SEQUENCE [LARGE SCALE GENOMIC DNA]</scope>
    <source>
        <strain evidence="2 3">EI222</strain>
    </source>
</reference>
<feature type="region of interest" description="Disordered" evidence="1">
    <location>
        <begin position="29"/>
        <end position="49"/>
    </location>
</feature>
<feature type="compositionally biased region" description="Polar residues" evidence="1">
    <location>
        <begin position="29"/>
        <end position="46"/>
    </location>
</feature>
<evidence type="ECO:0000256" key="1">
    <source>
        <dbReference type="SAM" id="MobiDB-lite"/>
    </source>
</evidence>
<dbReference type="EMBL" id="LGTZ01001982">
    <property type="protein sequence ID" value="OJD20238.1"/>
    <property type="molecule type" value="Genomic_DNA"/>
</dbReference>
<feature type="compositionally biased region" description="Polar residues" evidence="1">
    <location>
        <begin position="131"/>
        <end position="152"/>
    </location>
</feature>
<dbReference type="VEuPathDB" id="FungiDB:ACJ73_08430"/>
<accession>A0A1J9PVB5</accession>
<keyword evidence="3" id="KW-1185">Reference proteome</keyword>
<proteinExistence type="predicted"/>